<dbReference type="EMBL" id="JAMZIH010007520">
    <property type="protein sequence ID" value="KAJ1673001.1"/>
    <property type="molecule type" value="Genomic_DNA"/>
</dbReference>
<dbReference type="Proteomes" id="UP001145114">
    <property type="component" value="Unassembled WGS sequence"/>
</dbReference>
<reference evidence="1" key="1">
    <citation type="submission" date="2022-06" db="EMBL/GenBank/DDBJ databases">
        <title>Phylogenomic reconstructions and comparative analyses of Kickxellomycotina fungi.</title>
        <authorList>
            <person name="Reynolds N.K."/>
            <person name="Stajich J.E."/>
            <person name="Barry K."/>
            <person name="Grigoriev I.V."/>
            <person name="Crous P."/>
            <person name="Smith M.E."/>
        </authorList>
    </citation>
    <scope>NUCLEOTIDE SEQUENCE</scope>
    <source>
        <strain evidence="1">RSA 2271</strain>
    </source>
</reference>
<gene>
    <name evidence="1" type="ORF">EV182_006075</name>
</gene>
<name>A0ACC1HCD3_9FUNG</name>
<evidence type="ECO:0000313" key="1">
    <source>
        <dbReference type="EMBL" id="KAJ1673001.1"/>
    </source>
</evidence>
<protein>
    <submittedName>
        <fullName evidence="1">Uncharacterized protein</fullName>
    </submittedName>
</protein>
<evidence type="ECO:0000313" key="2">
    <source>
        <dbReference type="Proteomes" id="UP001145114"/>
    </source>
</evidence>
<feature type="non-terminal residue" evidence="1">
    <location>
        <position position="421"/>
    </location>
</feature>
<proteinExistence type="predicted"/>
<feature type="non-terminal residue" evidence="1">
    <location>
        <position position="1"/>
    </location>
</feature>
<comment type="caution">
    <text evidence="1">The sequence shown here is derived from an EMBL/GenBank/DDBJ whole genome shotgun (WGS) entry which is preliminary data.</text>
</comment>
<organism evidence="1 2">
    <name type="scientific">Spiromyces aspiralis</name>
    <dbReference type="NCBI Taxonomy" id="68401"/>
    <lineage>
        <taxon>Eukaryota</taxon>
        <taxon>Fungi</taxon>
        <taxon>Fungi incertae sedis</taxon>
        <taxon>Zoopagomycota</taxon>
        <taxon>Kickxellomycotina</taxon>
        <taxon>Kickxellomycetes</taxon>
        <taxon>Kickxellales</taxon>
        <taxon>Kickxellaceae</taxon>
        <taxon>Spiromyces</taxon>
    </lineage>
</organism>
<sequence>YARTLETINDEFRQLGQLLQKSSKVISAIKQSAASSGLGSKFQWTTDDPSDPILPQRVKADYVSQLQFPSKEPFKSLAASMLDILRQLLQVTEEHKTGEVANIGAAFGPLETKIRAIGQIIDKTENSLSDIGMEMPSPHTETEINPFEQQKQEISQAYQLVSSRLNDLAVILDSWKDRLRYERIGQPRLQAPSFDLLNRTISNLTNTLLSYERRLEAIARRAGELGPDLESAERPKTALSCGLDAPNLLRAASLPSMSATPNRGQDSLIPAFSNIKIRQLSPANTSRVAGNAGRYNRDSSPFAQRERLEDPPSYAGAKSSEFAIRYIEQRNRRSALRSKLGASTRPVHILKCDIHAEPSSAEIYHEMAKLGLETKAKGAAATSRLEELTRGLFGSSIEDKILTPSLDRIYSELKLDKGQTK</sequence>
<keyword evidence="2" id="KW-1185">Reference proteome</keyword>
<accession>A0ACC1HCD3</accession>